<feature type="domain" description="SGNH hydrolase-type esterase" evidence="2">
    <location>
        <begin position="54"/>
        <end position="213"/>
    </location>
</feature>
<feature type="signal peptide" evidence="1">
    <location>
        <begin position="1"/>
        <end position="22"/>
    </location>
</feature>
<keyword evidence="1" id="KW-0732">Signal</keyword>
<organism evidence="3 4">
    <name type="scientific">Flavisolibacter tropicus</name>
    <dbReference type="NCBI Taxonomy" id="1492898"/>
    <lineage>
        <taxon>Bacteria</taxon>
        <taxon>Pseudomonadati</taxon>
        <taxon>Bacteroidota</taxon>
        <taxon>Chitinophagia</taxon>
        <taxon>Chitinophagales</taxon>
        <taxon>Chitinophagaceae</taxon>
        <taxon>Flavisolibacter</taxon>
    </lineage>
</organism>
<protein>
    <submittedName>
        <fullName evidence="3">GDSL family lipase</fullName>
    </submittedName>
</protein>
<dbReference type="InterPro" id="IPR051532">
    <property type="entry name" value="Ester_Hydrolysis_Enzymes"/>
</dbReference>
<accession>A0A172TSB9</accession>
<dbReference type="Proteomes" id="UP000077177">
    <property type="component" value="Chromosome"/>
</dbReference>
<dbReference type="InterPro" id="IPR013830">
    <property type="entry name" value="SGNH_hydro"/>
</dbReference>
<dbReference type="InterPro" id="IPR036514">
    <property type="entry name" value="SGNH_hydro_sf"/>
</dbReference>
<evidence type="ECO:0000256" key="1">
    <source>
        <dbReference type="SAM" id="SignalP"/>
    </source>
</evidence>
<dbReference type="STRING" id="1492898.SY85_05225"/>
<proteinExistence type="predicted"/>
<dbReference type="PANTHER" id="PTHR30383:SF5">
    <property type="entry name" value="SGNH HYDROLASE-TYPE ESTERASE DOMAIN-CONTAINING PROTEIN"/>
    <property type="match status" value="1"/>
</dbReference>
<keyword evidence="4" id="KW-1185">Reference proteome</keyword>
<dbReference type="AlphaFoldDB" id="A0A172TSB9"/>
<evidence type="ECO:0000313" key="4">
    <source>
        <dbReference type="Proteomes" id="UP000077177"/>
    </source>
</evidence>
<feature type="chain" id="PRO_5008001070" evidence="1">
    <location>
        <begin position="23"/>
        <end position="226"/>
    </location>
</feature>
<name>A0A172TSB9_9BACT</name>
<dbReference type="Pfam" id="PF13472">
    <property type="entry name" value="Lipase_GDSL_2"/>
    <property type="match status" value="1"/>
</dbReference>
<reference evidence="4" key="1">
    <citation type="submission" date="2015-01" db="EMBL/GenBank/DDBJ databases">
        <title>Flavisolibacter sp./LCS9/ whole genome sequencing.</title>
        <authorList>
            <person name="Kim M.K."/>
            <person name="Srinivasan S."/>
            <person name="Lee J.-J."/>
        </authorList>
    </citation>
    <scope>NUCLEOTIDE SEQUENCE [LARGE SCALE GENOMIC DNA]</scope>
    <source>
        <strain evidence="4">LCS9</strain>
    </source>
</reference>
<dbReference type="GO" id="GO:0004622">
    <property type="term" value="F:phosphatidylcholine lysophospholipase activity"/>
    <property type="evidence" value="ECO:0007669"/>
    <property type="project" value="TreeGrafter"/>
</dbReference>
<dbReference type="EMBL" id="CP011390">
    <property type="protein sequence ID" value="ANE49985.1"/>
    <property type="molecule type" value="Genomic_DNA"/>
</dbReference>
<evidence type="ECO:0000259" key="2">
    <source>
        <dbReference type="Pfam" id="PF13472"/>
    </source>
</evidence>
<dbReference type="PANTHER" id="PTHR30383">
    <property type="entry name" value="THIOESTERASE 1/PROTEASE 1/LYSOPHOSPHOLIPASE L1"/>
    <property type="match status" value="1"/>
</dbReference>
<dbReference type="KEGG" id="fla:SY85_05225"/>
<gene>
    <name evidence="3" type="ORF">SY85_05225</name>
</gene>
<dbReference type="Gene3D" id="3.40.50.1110">
    <property type="entry name" value="SGNH hydrolase"/>
    <property type="match status" value="1"/>
</dbReference>
<dbReference type="RefSeq" id="WP_066402143.1">
    <property type="nucleotide sequence ID" value="NZ_CP011390.1"/>
</dbReference>
<evidence type="ECO:0000313" key="3">
    <source>
        <dbReference type="EMBL" id="ANE49985.1"/>
    </source>
</evidence>
<dbReference type="PATRIC" id="fig|1492898.3.peg.1137"/>
<reference evidence="3 4" key="2">
    <citation type="journal article" date="2016" name="Int. J. Syst. Evol. Microbiol.">
        <title>Flavisolibacter tropicus sp. nov., isolated from tropical soil.</title>
        <authorList>
            <person name="Lee J.J."/>
            <person name="Kang M.S."/>
            <person name="Kim G.S."/>
            <person name="Lee C.S."/>
            <person name="Lim S."/>
            <person name="Lee J."/>
            <person name="Roh S.H."/>
            <person name="Kang H."/>
            <person name="Ha J.M."/>
            <person name="Bae S."/>
            <person name="Jung H.Y."/>
            <person name="Kim M.K."/>
        </authorList>
    </citation>
    <scope>NUCLEOTIDE SEQUENCE [LARGE SCALE GENOMIC DNA]</scope>
    <source>
        <strain evidence="3 4">LCS9</strain>
    </source>
</reference>
<sequence>MRKIIAGLYLLLSFHTKGFAQAAVTIDSSYANQHYKQREELFRKMPDQKNEIVFLGNSITEQGEWQELIPGKPVINRGIGGDNTFGVLARLDEVVSSHPKKIFLLIGINDIGRGLPVDVVLNNYSRIIQFIKTASPKTTVYIQSILPLNESVLKYDYLKKKNPIVKVVNEGLQQLAASTHCTYVNLHTLFADEQGELKKELTLDGIHLRAASYILWVNYLKERNYL</sequence>
<dbReference type="SUPFAM" id="SSF52266">
    <property type="entry name" value="SGNH hydrolase"/>
    <property type="match status" value="1"/>
</dbReference>
<dbReference type="OrthoDB" id="9790057at2"/>